<dbReference type="GO" id="GO:0005975">
    <property type="term" value="P:carbohydrate metabolic process"/>
    <property type="evidence" value="ECO:0007669"/>
    <property type="project" value="InterPro"/>
</dbReference>
<dbReference type="NCBIfam" id="TIGR00217">
    <property type="entry name" value="malQ"/>
    <property type="match status" value="1"/>
</dbReference>
<comment type="catalytic activity">
    <reaction evidence="1 10">
        <text>Transfers a segment of a (1-&gt;4)-alpha-D-glucan to a new position in an acceptor, which may be glucose or a (1-&gt;4)-alpha-D-glucan.</text>
        <dbReference type="EC" id="2.4.1.25"/>
    </reaction>
</comment>
<dbReference type="CDD" id="cd11338">
    <property type="entry name" value="AmyAc_CMD"/>
    <property type="match status" value="1"/>
</dbReference>
<gene>
    <name evidence="12" type="ORF">FB4_1499</name>
</gene>
<evidence type="ECO:0000256" key="5">
    <source>
        <dbReference type="ARBA" id="ARBA00022676"/>
    </source>
</evidence>
<name>I8RE75_9FIRM</name>
<dbReference type="Gene3D" id="2.60.40.10">
    <property type="entry name" value="Immunoglobulins"/>
    <property type="match status" value="1"/>
</dbReference>
<dbReference type="GO" id="GO:0004134">
    <property type="term" value="F:4-alpha-glucanotransferase activity"/>
    <property type="evidence" value="ECO:0007669"/>
    <property type="project" value="UniProtKB-EC"/>
</dbReference>
<evidence type="ECO:0000256" key="8">
    <source>
        <dbReference type="ARBA" id="ARBA00031423"/>
    </source>
</evidence>
<evidence type="ECO:0000256" key="3">
    <source>
        <dbReference type="ARBA" id="ARBA00012560"/>
    </source>
</evidence>
<keyword evidence="13" id="KW-1185">Reference proteome</keyword>
<dbReference type="Gene3D" id="3.90.400.10">
    <property type="entry name" value="Oligo-1,6-glucosidase, Domain 2"/>
    <property type="match status" value="1"/>
</dbReference>
<protein>
    <recommendedName>
        <fullName evidence="4 10">4-alpha-glucanotransferase</fullName>
        <ecNumber evidence="3 10">2.4.1.25</ecNumber>
    </recommendedName>
    <alternativeName>
        <fullName evidence="8 10">Amylomaltase</fullName>
    </alternativeName>
    <alternativeName>
        <fullName evidence="9 10">Disproportionating enzyme</fullName>
    </alternativeName>
</protein>
<dbReference type="NCBIfam" id="NF011083">
    <property type="entry name" value="PRK14510.1-2"/>
    <property type="match status" value="1"/>
</dbReference>
<keyword evidence="5 10" id="KW-0328">Glycosyltransferase</keyword>
<evidence type="ECO:0000313" key="12">
    <source>
        <dbReference type="EMBL" id="EIW15810.1"/>
    </source>
</evidence>
<dbReference type="InterPro" id="IPR004185">
    <property type="entry name" value="Glyco_hydro_13_lg-like_dom"/>
</dbReference>
<dbReference type="SUPFAM" id="SSF81296">
    <property type="entry name" value="E set domains"/>
    <property type="match status" value="1"/>
</dbReference>
<dbReference type="Pfam" id="PF00128">
    <property type="entry name" value="Alpha-amylase"/>
    <property type="match status" value="1"/>
</dbReference>
<dbReference type="AlphaFoldDB" id="I8RE75"/>
<dbReference type="PANTHER" id="PTHR32438">
    <property type="entry name" value="4-ALPHA-GLUCANOTRANSFERASE DPE1, CHLOROPLASTIC/AMYLOPLASTIC"/>
    <property type="match status" value="1"/>
</dbReference>
<dbReference type="NCBIfam" id="NF011080">
    <property type="entry name" value="PRK14508.1-3"/>
    <property type="match status" value="1"/>
</dbReference>
<evidence type="ECO:0000256" key="6">
    <source>
        <dbReference type="ARBA" id="ARBA00022679"/>
    </source>
</evidence>
<organism evidence="12 13">
    <name type="scientific">Pelosinus fermentans B4</name>
    <dbReference type="NCBI Taxonomy" id="1149862"/>
    <lineage>
        <taxon>Bacteria</taxon>
        <taxon>Bacillati</taxon>
        <taxon>Bacillota</taxon>
        <taxon>Negativicutes</taxon>
        <taxon>Selenomonadales</taxon>
        <taxon>Sporomusaceae</taxon>
        <taxon>Pelosinus</taxon>
    </lineage>
</organism>
<dbReference type="InterPro" id="IPR017853">
    <property type="entry name" value="GH"/>
</dbReference>
<dbReference type="PATRIC" id="fig|1149862.3.peg.4531"/>
<evidence type="ECO:0000259" key="11">
    <source>
        <dbReference type="SMART" id="SM00642"/>
    </source>
</evidence>
<comment type="caution">
    <text evidence="12">The sequence shown here is derived from an EMBL/GenBank/DDBJ whole genome shotgun (WGS) entry which is preliminary data.</text>
</comment>
<dbReference type="Gene3D" id="3.20.20.80">
    <property type="entry name" value="Glycosidases"/>
    <property type="match status" value="2"/>
</dbReference>
<evidence type="ECO:0000256" key="2">
    <source>
        <dbReference type="ARBA" id="ARBA00005684"/>
    </source>
</evidence>
<keyword evidence="6 10" id="KW-0808">Transferase</keyword>
<dbReference type="PANTHER" id="PTHR32438:SF5">
    <property type="entry name" value="4-ALPHA-GLUCANOTRANSFERASE DPE1, CHLOROPLASTIC_AMYLOPLASTIC"/>
    <property type="match status" value="1"/>
</dbReference>
<dbReference type="SUPFAM" id="SSF51011">
    <property type="entry name" value="Glycosyl hydrolase domain"/>
    <property type="match status" value="1"/>
</dbReference>
<dbReference type="InterPro" id="IPR003385">
    <property type="entry name" value="Glyco_hydro_77"/>
</dbReference>
<evidence type="ECO:0000256" key="1">
    <source>
        <dbReference type="ARBA" id="ARBA00000439"/>
    </source>
</evidence>
<evidence type="ECO:0000313" key="13">
    <source>
        <dbReference type="Proteomes" id="UP000004324"/>
    </source>
</evidence>
<evidence type="ECO:0000256" key="9">
    <source>
        <dbReference type="ARBA" id="ARBA00031501"/>
    </source>
</evidence>
<dbReference type="InterPro" id="IPR013780">
    <property type="entry name" value="Glyco_hydro_b"/>
</dbReference>
<dbReference type="Proteomes" id="UP000004324">
    <property type="component" value="Unassembled WGS sequence"/>
</dbReference>
<feature type="domain" description="Glycosyl hydrolase family 13 catalytic" evidence="11">
    <location>
        <begin position="163"/>
        <end position="572"/>
    </location>
</feature>
<keyword evidence="7 10" id="KW-0119">Carbohydrate metabolism</keyword>
<evidence type="ECO:0000256" key="7">
    <source>
        <dbReference type="ARBA" id="ARBA00023277"/>
    </source>
</evidence>
<dbReference type="InterPro" id="IPR014756">
    <property type="entry name" value="Ig_E-set"/>
</dbReference>
<dbReference type="EMBL" id="AKVJ01000076">
    <property type="protein sequence ID" value="EIW15810.1"/>
    <property type="molecule type" value="Genomic_DNA"/>
</dbReference>
<dbReference type="SUPFAM" id="SSF51445">
    <property type="entry name" value="(Trans)glycosidases"/>
    <property type="match status" value="2"/>
</dbReference>
<proteinExistence type="inferred from homology"/>
<dbReference type="EC" id="2.4.1.25" evidence="3 10"/>
<evidence type="ECO:0000256" key="10">
    <source>
        <dbReference type="RuleBase" id="RU361207"/>
    </source>
</evidence>
<accession>I8RE75</accession>
<dbReference type="CDD" id="cd02857">
    <property type="entry name" value="E_set_CDase_PDE_N"/>
    <property type="match status" value="1"/>
</dbReference>
<dbReference type="Pfam" id="PF02446">
    <property type="entry name" value="Glyco_hydro_77"/>
    <property type="match status" value="1"/>
</dbReference>
<sequence length="1176" mass="134899">MKEKAKKGSANRYFLTGEGCNMKQDLILHDSQLEFFRSPFGAVCCNQPIVLHLKIQNSVTPVSVVLRLWREDRGEEKIPMKRLDDSGQTVLYQVQLNAPLAPCIMWYYFMIRLEDKVYYYGNQPDSLGGIGQLYETEPPSYQITVYKKGAVTPDWFKGSVMYQIFPDRFYKETADGQVLAAPKGSVIHAHWDNHPYYIRDADTGRIVSYDFFGGNLQGVIAKLPYLKELGISVIYFNPIFASPSNHRYDTGDYKTIDAMLGDNQTFTALCEKAKAYGIAIILDGVFSHTGSDSIYFNREGNYPVVGAYQSKESPYYNWYRFKEYPHSYEAWWGIDTMPNVEENEPSYIDYIIEGKNSVIKQWLQLGAKGWRLDVADELPDEFIKKIYKTMKNADPDSVLIGEVWEDASNKESYGKLRKYLQGDELDSVMNYPFRGIVLDFILGAIGAPAVHRRFMSLAENYPRQNFYAMMNLIGSHDVGRVLTLLGEAPSPDSLTVAQQAVYRLPADKRQLGIARMKMLVLWQMTFPGVPSIYYGDEAGVEGFKDPYNRRTYPWGQEDQELLAWYKQVIAIHNRYDIFKTGEWISLPVHEQVYGYIRKISNGKNVFSQSAQDNTAVILLNSSVDQSITVELPIRKWCHGVMIDMLNNNQEIRIVKGMLTVSLQPLEGKVLLQVEKSFFPRQAGILLHPTSLPSKYGIGDLGKEAYEFIDFLHKSKQKLWQVLPLNPVGDSHSPYQCPSAFAGNPLLISLDKLVGSGLLNAKDLGQVPVFHDEQVLFSKVKEYKESLLYKAFTTFRKQRISQDYERFRKAHHGWLSDYTLFMALKTYFKGQPWHLWSREAALREPAALKQYKELLAEDIDYHTFLQFIFFSQWEEVKKYAKQQKVNIIGDIPIFVAHDSCDVWANQQLFDLDENGRAQTVAGVPPDYFSRTGQLWGNPHYRWAEMAKDDYRWWRERLQVLFSLVDIVRVDHFRGFESFWEVPAAAETAEQGQWVKGPGERFFRILQKHLGPLPIIVEDLGIITPEVEDLKYELSFPGIKVLQFSFYFDEQGKCIPFTCEKNVVIYTGTHDNDTISSWYEKLLAEDLTLAACIQQEIGLDEEDGIAPHWKFIEFLYKANADTAIVPLQDILGLSGIARMNLPGTAGGSNWAWRLNKKLLTNEVSSQLAGLTEKYARYS</sequence>
<evidence type="ECO:0000256" key="4">
    <source>
        <dbReference type="ARBA" id="ARBA00020295"/>
    </source>
</evidence>
<dbReference type="GO" id="GO:0004553">
    <property type="term" value="F:hydrolase activity, hydrolyzing O-glycosyl compounds"/>
    <property type="evidence" value="ECO:0007669"/>
    <property type="project" value="InterPro"/>
</dbReference>
<comment type="similarity">
    <text evidence="2 10">Belongs to the disproportionating enzyme family.</text>
</comment>
<dbReference type="Gene3D" id="2.60.40.1180">
    <property type="entry name" value="Golgi alpha-mannosidase II"/>
    <property type="match status" value="1"/>
</dbReference>
<dbReference type="InterPro" id="IPR013783">
    <property type="entry name" value="Ig-like_fold"/>
</dbReference>
<dbReference type="InterPro" id="IPR045857">
    <property type="entry name" value="O16G_dom_2"/>
</dbReference>
<dbReference type="InterPro" id="IPR006047">
    <property type="entry name" value="GH13_cat_dom"/>
</dbReference>
<reference evidence="12 13" key="1">
    <citation type="journal article" date="2012" name="J. Bacteriol.">
        <title>Draft Genome Sequences for Two Metal-Reducing Pelosinus fermentans Strains Isolated from a Cr(VI)-Contaminated Site and for Type Strain R7.</title>
        <authorList>
            <person name="Brown S.D."/>
            <person name="Podar M."/>
            <person name="Klingeman D.M."/>
            <person name="Johnson C.M."/>
            <person name="Yang Z.K."/>
            <person name="Utturkar S.M."/>
            <person name="Land M.L."/>
            <person name="Mosher J.J."/>
            <person name="Hurt R.A.Jr."/>
            <person name="Phelps T.J."/>
            <person name="Palumbo A.V."/>
            <person name="Arkin A.P."/>
            <person name="Hazen T.C."/>
            <person name="Elias D.A."/>
        </authorList>
    </citation>
    <scope>NUCLEOTIDE SEQUENCE [LARGE SCALE GENOMIC DNA]</scope>
    <source>
        <strain evidence="12 13">B4</strain>
    </source>
</reference>
<dbReference type="SMART" id="SM00642">
    <property type="entry name" value="Aamy"/>
    <property type="match status" value="1"/>
</dbReference>